<evidence type="ECO:0000313" key="7">
    <source>
        <dbReference type="Proteomes" id="UP001164746"/>
    </source>
</evidence>
<dbReference type="Pfam" id="PF00191">
    <property type="entry name" value="Annexin"/>
    <property type="match status" value="8"/>
</dbReference>
<dbReference type="Pfam" id="PF13287">
    <property type="entry name" value="Fn3_assoc"/>
    <property type="match status" value="1"/>
</dbReference>
<feature type="compositionally biased region" description="Basic and acidic residues" evidence="5">
    <location>
        <begin position="933"/>
        <end position="942"/>
    </location>
</feature>
<comment type="domain">
    <text evidence="4">A pair of annexin repeats may form one binding site for calcium and phospholipid.</text>
</comment>
<dbReference type="InterPro" id="IPR026876">
    <property type="entry name" value="Fn3_assoc_repeat"/>
</dbReference>
<evidence type="ECO:0000256" key="2">
    <source>
        <dbReference type="ARBA" id="ARBA00022737"/>
    </source>
</evidence>
<organism evidence="6 7">
    <name type="scientific">Mya arenaria</name>
    <name type="common">Soft-shell clam</name>
    <dbReference type="NCBI Taxonomy" id="6604"/>
    <lineage>
        <taxon>Eukaryota</taxon>
        <taxon>Metazoa</taxon>
        <taxon>Spiralia</taxon>
        <taxon>Lophotrochozoa</taxon>
        <taxon>Mollusca</taxon>
        <taxon>Bivalvia</taxon>
        <taxon>Autobranchia</taxon>
        <taxon>Heteroconchia</taxon>
        <taxon>Euheterodonta</taxon>
        <taxon>Imparidentia</taxon>
        <taxon>Neoheterodontei</taxon>
        <taxon>Myida</taxon>
        <taxon>Myoidea</taxon>
        <taxon>Myidae</taxon>
        <taxon>Mya</taxon>
    </lineage>
</organism>
<keyword evidence="2 4" id="KW-0677">Repeat</keyword>
<evidence type="ECO:0000256" key="3">
    <source>
        <dbReference type="ARBA" id="ARBA00023216"/>
    </source>
</evidence>
<evidence type="ECO:0000256" key="5">
    <source>
        <dbReference type="SAM" id="MobiDB-lite"/>
    </source>
</evidence>
<feature type="region of interest" description="Disordered" evidence="5">
    <location>
        <begin position="456"/>
        <end position="485"/>
    </location>
</feature>
<dbReference type="EMBL" id="CP111016">
    <property type="protein sequence ID" value="WAR05922.1"/>
    <property type="molecule type" value="Genomic_DNA"/>
</dbReference>
<dbReference type="PRINTS" id="PR00196">
    <property type="entry name" value="ANNEXIN"/>
</dbReference>
<sequence length="1270" mass="141174">MGAETVLGRSPSPPVFSGRLKFSAATIWACWLRSSICNAVDQEIYETTYRPILQVPTLASPKTMYVSDAGLLYTSGRPITNRMFLDFLIVTRVTPVTCFKPENESIHNKLSTLERTLKSPSCTTKPCIPSFDIAFLAFFSLRLCLALLTSSSWIPAASATYRNTHREVMPSAGAVCPPTVTPLRRPIYGQSSTHVDTSTLIEIVCETPHTKIYFTADGAKPNPRQRKIGGRVVTHRYTDPFTLKDGKRVLKAIAVSRDGRESDVITRTYNVDDIGKINASPIPVTSTSASSSSDHDSSDMYDSDGWGLTDSTLRSSNSSKSKKKSKPKKKSKSPTRTLRSRSRSKSPGRAPKEAWASAGITQSLNSGAFGENTHPNPPIPDGPFNPTNYSGTQINVWGGAPPPFVQGGTPGAVNFGQPNLCNPYTTQYGYLTENMVQNCNPNTKHVTVGDLKNMMRSRQPPPQPAVEAPPPPPEPQKIEVPVWKDPPLNPVSPGGGDYKGNLLHIYAHLIDFANNHKDFRHPISEPKMGKVLEANFKDEQDCYELRLVEKKKKVEPPKPKKEEKKKEEPPKPKPKKPPTPEKDPFFAMETENLNQEGTVKAYAKFNAEQDAEVLHKAMKGLGTDEEAIINVVCYRSNTQRQEIVSTYKTMFGKDLIEDVKGDLSGHFLDTIKALLMAPAEYDAYQLRKAMKGLGTDEDVLIEVLCTRSNAQLKEVIRVYKEKFNRDLEKDIISDTSGHFKKLLVSLVQANRSDSSEVDRNKAKQDAKDLYQAGEKKWGTDESKFNTILVTRSYPQLRATFEEYKNVSKKEIEEALKSEMSGDLLRGMLTVVRCVKNKFSHFARQLQKTMKGIGTDDDTLVRVVVSRCEIDMVQIKGEFQTLTSQTLEQYIADDISGDYRDAILALVVGGDPPDTSSKSGQGFVEAVKQKTEEELDEDIRMESEPPQEDPTLVPAENFNAETDCDVLKKAMKGWGTDEAAIIKVLGYRSNEQMQQVVSSYKTMFGKDLIAELKSEISGGFEKLAVGLCMSSADFDAMNLHKAISGLGTDEDVLTEIICTRSNKQLTDIKAAYKAKYNVELEKDVIGDTSGDYKRILVACLQANRPEGLEFDRTKAKQDAQALFDAGEKKWGTDESRFNVILASRSYPQLRATFQEYAKIANKDIEDTIKNEMSGDLKKSMLSIVRCIRSKAGHFANELHKSMKGLGTDDDTLCRVVASRASVDMVQIKQEFQKMFKQTLGMFIADDLSGDYKKLALALIREESAGGNYLYN</sequence>
<dbReference type="Gene3D" id="1.10.220.10">
    <property type="entry name" value="Annexin"/>
    <property type="match status" value="8"/>
</dbReference>
<reference evidence="6" key="1">
    <citation type="submission" date="2022-11" db="EMBL/GenBank/DDBJ databases">
        <title>Centuries of genome instability and evolution in soft-shell clam transmissible cancer (bioRxiv).</title>
        <authorList>
            <person name="Hart S.F.M."/>
            <person name="Yonemitsu M.A."/>
            <person name="Giersch R.M."/>
            <person name="Beal B.F."/>
            <person name="Arriagada G."/>
            <person name="Davis B.W."/>
            <person name="Ostrander E.A."/>
            <person name="Goff S.P."/>
            <person name="Metzger M.J."/>
        </authorList>
    </citation>
    <scope>NUCLEOTIDE SEQUENCE</scope>
    <source>
        <strain evidence="6">MELC-2E11</strain>
        <tissue evidence="6">Siphon/mantle</tissue>
    </source>
</reference>
<name>A0ABY7EAU8_MYAAR</name>
<keyword evidence="4" id="KW-0111">Calcium/phospholipid-binding</keyword>
<feature type="compositionally biased region" description="Pro residues" evidence="5">
    <location>
        <begin position="459"/>
        <end position="475"/>
    </location>
</feature>
<feature type="region of interest" description="Disordered" evidence="5">
    <location>
        <begin position="933"/>
        <end position="953"/>
    </location>
</feature>
<keyword evidence="7" id="KW-1185">Reference proteome</keyword>
<evidence type="ECO:0000313" key="6">
    <source>
        <dbReference type="EMBL" id="WAR05922.1"/>
    </source>
</evidence>
<dbReference type="SMART" id="SM00335">
    <property type="entry name" value="ANX"/>
    <property type="match status" value="8"/>
</dbReference>
<dbReference type="InterPro" id="IPR018252">
    <property type="entry name" value="Annexin_repeat_CS"/>
</dbReference>
<gene>
    <name evidence="6" type="ORF">MAR_021291</name>
</gene>
<dbReference type="PROSITE" id="PS00223">
    <property type="entry name" value="ANNEXIN_1"/>
    <property type="match status" value="5"/>
</dbReference>
<feature type="compositionally biased region" description="Basic residues" evidence="5">
    <location>
        <begin position="320"/>
        <end position="346"/>
    </location>
</feature>
<evidence type="ECO:0000256" key="1">
    <source>
        <dbReference type="ARBA" id="ARBA00007831"/>
    </source>
</evidence>
<evidence type="ECO:0000256" key="4">
    <source>
        <dbReference type="RuleBase" id="RU003540"/>
    </source>
</evidence>
<protein>
    <recommendedName>
        <fullName evidence="4">Annexin</fullName>
    </recommendedName>
</protein>
<comment type="similarity">
    <text evidence="1 4">Belongs to the annexin family.</text>
</comment>
<dbReference type="PROSITE" id="PS51897">
    <property type="entry name" value="ANNEXIN_2"/>
    <property type="match status" value="8"/>
</dbReference>
<dbReference type="InterPro" id="IPR001464">
    <property type="entry name" value="Annexin"/>
</dbReference>
<feature type="region of interest" description="Disordered" evidence="5">
    <location>
        <begin position="553"/>
        <end position="585"/>
    </location>
</feature>
<dbReference type="PANTHER" id="PTHR10502:SF102">
    <property type="entry name" value="ANNEXIN B11"/>
    <property type="match status" value="1"/>
</dbReference>
<feature type="region of interest" description="Disordered" evidence="5">
    <location>
        <begin position="276"/>
        <end position="395"/>
    </location>
</feature>
<dbReference type="SUPFAM" id="SSF47874">
    <property type="entry name" value="Annexin"/>
    <property type="match status" value="2"/>
</dbReference>
<keyword evidence="3 4" id="KW-0041">Annexin</keyword>
<accession>A0ABY7EAU8</accession>
<proteinExistence type="inferred from homology"/>
<dbReference type="Proteomes" id="UP001164746">
    <property type="component" value="Chromosome 5"/>
</dbReference>
<dbReference type="InterPro" id="IPR037104">
    <property type="entry name" value="Annexin_sf"/>
</dbReference>
<dbReference type="PANTHER" id="PTHR10502">
    <property type="entry name" value="ANNEXIN"/>
    <property type="match status" value="1"/>
</dbReference>
<keyword evidence="4" id="KW-0106">Calcium</keyword>
<dbReference type="InterPro" id="IPR018502">
    <property type="entry name" value="Annexin_repeat"/>
</dbReference>
<feature type="compositionally biased region" description="Basic and acidic residues" evidence="5">
    <location>
        <begin position="553"/>
        <end position="571"/>
    </location>
</feature>